<accession>A0A838B2R1</accession>
<dbReference type="PIRSF" id="PIRSF014753">
    <property type="entry name" value="UCP014753"/>
    <property type="match status" value="1"/>
</dbReference>
<evidence type="ECO:0000259" key="1">
    <source>
        <dbReference type="Pfam" id="PF10022"/>
    </source>
</evidence>
<feature type="domain" description="DUF2264" evidence="2">
    <location>
        <begin position="371"/>
        <end position="583"/>
    </location>
</feature>
<dbReference type="InterPro" id="IPR049349">
    <property type="entry name" value="DUF2264_N"/>
</dbReference>
<name>A0A838B2R1_9HYPH</name>
<sequence>MRDDIYPDSLFRPWAGNPLETRADVEMALKALALPVEKYRSKGGARIRIEATAAHFGQAAADLEGYSRLLWGLVPAQVGGADWIDWAPIARGLAAGTDPGHPEYWGTPGDRDQRLVELAAIGFALRLVADKIWEPLDANARANVAVYLRRGHECVFGGNNWKFFRLLIGMGLNAVGADHDRSLDEEYVAEIEALYLGDGWYSDGDTRRADHYIPFAFHFYGLILAVLDGSGHTQAYRQRARLIADDMSRWFADDGPALVFGRSMTYRFAIAGFFGALAFADDEALPWGDLKGFYLRNLRWWAKQPMAARDGILPVGYGYPNLLMCEPYNSPQSPYWALKAFLPLALPAEHPFWAARERNCPERQGVSVQIHAGMIIANPPGDAIALSSGQQVGPRDTWARFGSQKYSKFAYSARYGFSIESDQTRFADAVLDNMIGFSDDGLHFRIREDNEEAMVADRVLFSRWRPYRDVKVETWLYWHGDFHVRVHRIDTPRDLRTTEGGFAIPRIDGSANAFEALEGSAILETPSDLSALIDLSPSFRRTGKVLLAQPNTNLVAPKTCVPQLTVKIRAGLSVLSCAVIALGNPAAARAALQTLPPKPDPRALHALVATKGKPVTLMRRK</sequence>
<dbReference type="Pfam" id="PF20938">
    <property type="entry name" value="DUF2264_C"/>
    <property type="match status" value="1"/>
</dbReference>
<organism evidence="3 4">
    <name type="scientific">Mesorhizobium neociceri</name>
    <dbReference type="NCBI Taxonomy" id="1307853"/>
    <lineage>
        <taxon>Bacteria</taxon>
        <taxon>Pseudomonadati</taxon>
        <taxon>Pseudomonadota</taxon>
        <taxon>Alphaproteobacteria</taxon>
        <taxon>Hyphomicrobiales</taxon>
        <taxon>Phyllobacteriaceae</taxon>
        <taxon>Mesorhizobium</taxon>
    </lineage>
</organism>
<dbReference type="EMBL" id="JACDTY010000003">
    <property type="protein sequence ID" value="MBA1140321.1"/>
    <property type="molecule type" value="Genomic_DNA"/>
</dbReference>
<evidence type="ECO:0000313" key="4">
    <source>
        <dbReference type="Proteomes" id="UP000558284"/>
    </source>
</evidence>
<protein>
    <submittedName>
        <fullName evidence="3">DUF2264 domain-containing protein</fullName>
    </submittedName>
</protein>
<dbReference type="Pfam" id="PF10022">
    <property type="entry name" value="DUF2264"/>
    <property type="match status" value="1"/>
</dbReference>
<proteinExistence type="predicted"/>
<feature type="domain" description="DUF2264" evidence="1">
    <location>
        <begin position="21"/>
        <end position="358"/>
    </location>
</feature>
<dbReference type="PANTHER" id="PTHR35339">
    <property type="entry name" value="LINALOOL DEHYDRATASE_ISOMERASE DOMAIN-CONTAINING PROTEIN"/>
    <property type="match status" value="1"/>
</dbReference>
<dbReference type="InterPro" id="IPR049237">
    <property type="entry name" value="DUF2264_C"/>
</dbReference>
<reference evidence="3 4" key="1">
    <citation type="submission" date="2020-07" db="EMBL/GenBank/DDBJ databases">
        <title>Definition of the novel symbiovar canariense within Mesorhizobium novociceri, a new species of genus Mesorhizobium nodulating Cicer canariense in the Caldera de Taburiente National Park (La Palma, Canary Islands).</title>
        <authorList>
            <person name="Leon-Barrios M."/>
            <person name="Perez-Yepez J."/>
            <person name="Flores-Felix J.D."/>
            <person name="Ramirez-Baena M.H."/>
            <person name="Pulido-Suarez L."/>
            <person name="Igual J.M."/>
            <person name="Velazquez E."/>
            <person name="Peix A."/>
        </authorList>
    </citation>
    <scope>NUCLEOTIDE SEQUENCE [LARGE SCALE GENOMIC DNA]</scope>
    <source>
        <strain evidence="3 4">CCANP35</strain>
    </source>
</reference>
<dbReference type="Proteomes" id="UP000558284">
    <property type="component" value="Unassembled WGS sequence"/>
</dbReference>
<evidence type="ECO:0000259" key="2">
    <source>
        <dbReference type="Pfam" id="PF20938"/>
    </source>
</evidence>
<keyword evidence="4" id="KW-1185">Reference proteome</keyword>
<dbReference type="AlphaFoldDB" id="A0A838B2R1"/>
<comment type="caution">
    <text evidence="3">The sequence shown here is derived from an EMBL/GenBank/DDBJ whole genome shotgun (WGS) entry which is preliminary data.</text>
</comment>
<dbReference type="RefSeq" id="WP_181057015.1">
    <property type="nucleotide sequence ID" value="NZ_JACDTY010000003.1"/>
</dbReference>
<gene>
    <name evidence="3" type="ORF">H0241_08625</name>
</gene>
<evidence type="ECO:0000313" key="3">
    <source>
        <dbReference type="EMBL" id="MBA1140321.1"/>
    </source>
</evidence>
<dbReference type="PANTHER" id="PTHR35339:SF4">
    <property type="entry name" value="LINALOOL DEHYDRATASE_ISOMERASE DOMAIN-CONTAINING PROTEIN"/>
    <property type="match status" value="1"/>
</dbReference>
<dbReference type="InterPro" id="IPR016624">
    <property type="entry name" value="UCP014753"/>
</dbReference>